<dbReference type="EMBL" id="CCKQ01001517">
    <property type="protein sequence ID" value="CDW72630.1"/>
    <property type="molecule type" value="Genomic_DNA"/>
</dbReference>
<sequence>MHMVQVLQNVKQERIEYNKVIELKKLKSQMVFEKVEINTTVQKSISNSNPVECKYVKWIFNKQDLLKFDMILLQQIHERMKQAKSKQRTTSELEILRPWQNKLMISFLAKLFKESQHEYLLKSTVVRKYNEAGVPFIQPRIAQHKTYYEKKNNYPPWALSQKVEIWLPFLDQESFLKRVESQISLIIQAKIDRLLEKFKLPIMQVDIQKDYNLQLQILDPPLHVVTRCLKVDMDTFFNKVLEIRGNIRNEVARYLCEKYIEKDWAKILLIKIQDVDLNLIMLQSHQSLIIRESIIRDLDKNIVINTICEPGQLYGYLAAKYLNSIKNNEVFDKIITECYIKYGYKLIKIGSGTFIICPNKYISINSDQNPEVNKKCTDESNKEAKYFEYKMVHCSLCNEEQPNSQILEQMLNSAYRVIGENETLTYYENERILIVNNYASLALSLKKMSEQASLGVDLEGRLRVGGYINLIQIACEDAIFIFDIHQITSIQNDKNLLQLTIQVLKCIFLNPSIRKVFFDGKRDLEALHFIIGVGIRNFYDAQAIHMTLFQLMEMHKNQKLFELKYVATPGLNDVLSKYKVSHGLNSLKEQFKKLFDNRIDSKKYLYARPIDPDFASYSAQDVENLSELADIIDVKLGEVLDKNVDPNFRKKLVTQLSNTYTSQSCGQQIEIEQKQNGPK</sequence>
<dbReference type="Pfam" id="PF01612">
    <property type="entry name" value="DNA_pol_A_exo1"/>
    <property type="match status" value="1"/>
</dbReference>
<dbReference type="PANTHER" id="PTHR46814">
    <property type="entry name" value="EGALITARIAN, ISOFORM B"/>
    <property type="match status" value="1"/>
</dbReference>
<dbReference type="GO" id="GO:0008408">
    <property type="term" value="F:3'-5' exonuclease activity"/>
    <property type="evidence" value="ECO:0007669"/>
    <property type="project" value="InterPro"/>
</dbReference>
<dbReference type="InParanoid" id="A0A077ZTH1"/>
<dbReference type="OrthoDB" id="431948at2759"/>
<protein>
    <recommendedName>
        <fullName evidence="1">3'-5' exonuclease domain-containing protein</fullName>
    </recommendedName>
</protein>
<accession>A0A077ZTH1</accession>
<dbReference type="InterPro" id="IPR002562">
    <property type="entry name" value="3'-5'_exonuclease_dom"/>
</dbReference>
<dbReference type="Gene3D" id="3.30.420.10">
    <property type="entry name" value="Ribonuclease H-like superfamily/Ribonuclease H"/>
    <property type="match status" value="1"/>
</dbReference>
<dbReference type="GO" id="GO:0006139">
    <property type="term" value="P:nucleobase-containing compound metabolic process"/>
    <property type="evidence" value="ECO:0007669"/>
    <property type="project" value="InterPro"/>
</dbReference>
<gene>
    <name evidence="2" type="primary">Contig19221.g930</name>
    <name evidence="2" type="ORF">STYLEM_1593</name>
</gene>
<proteinExistence type="predicted"/>
<dbReference type="GO" id="GO:0003676">
    <property type="term" value="F:nucleic acid binding"/>
    <property type="evidence" value="ECO:0007669"/>
    <property type="project" value="InterPro"/>
</dbReference>
<feature type="domain" description="3'-5' exonuclease" evidence="1">
    <location>
        <begin position="440"/>
        <end position="636"/>
    </location>
</feature>
<keyword evidence="3" id="KW-1185">Reference proteome</keyword>
<dbReference type="InterPro" id="IPR036397">
    <property type="entry name" value="RNaseH_sf"/>
</dbReference>
<dbReference type="PANTHER" id="PTHR46814:SF1">
    <property type="entry name" value="EGALITARIAN, ISOFORM B"/>
    <property type="match status" value="1"/>
</dbReference>
<reference evidence="2 3" key="1">
    <citation type="submission" date="2014-06" db="EMBL/GenBank/DDBJ databases">
        <authorList>
            <person name="Swart Estienne"/>
        </authorList>
    </citation>
    <scope>NUCLEOTIDE SEQUENCE [LARGE SCALE GENOMIC DNA]</scope>
    <source>
        <strain evidence="2 3">130c</strain>
    </source>
</reference>
<dbReference type="AlphaFoldDB" id="A0A077ZTH1"/>
<organism evidence="2 3">
    <name type="scientific">Stylonychia lemnae</name>
    <name type="common">Ciliate</name>
    <dbReference type="NCBI Taxonomy" id="5949"/>
    <lineage>
        <taxon>Eukaryota</taxon>
        <taxon>Sar</taxon>
        <taxon>Alveolata</taxon>
        <taxon>Ciliophora</taxon>
        <taxon>Intramacronucleata</taxon>
        <taxon>Spirotrichea</taxon>
        <taxon>Stichotrichia</taxon>
        <taxon>Sporadotrichida</taxon>
        <taxon>Oxytrichidae</taxon>
        <taxon>Stylonychinae</taxon>
        <taxon>Stylonychia</taxon>
    </lineage>
</organism>
<dbReference type="InterPro" id="IPR012337">
    <property type="entry name" value="RNaseH-like_sf"/>
</dbReference>
<evidence type="ECO:0000313" key="2">
    <source>
        <dbReference type="EMBL" id="CDW72630.1"/>
    </source>
</evidence>
<evidence type="ECO:0000313" key="3">
    <source>
        <dbReference type="Proteomes" id="UP000039865"/>
    </source>
</evidence>
<dbReference type="SUPFAM" id="SSF53098">
    <property type="entry name" value="Ribonuclease H-like"/>
    <property type="match status" value="1"/>
</dbReference>
<dbReference type="Proteomes" id="UP000039865">
    <property type="component" value="Unassembled WGS sequence"/>
</dbReference>
<name>A0A077ZTH1_STYLE</name>
<evidence type="ECO:0000259" key="1">
    <source>
        <dbReference type="Pfam" id="PF01612"/>
    </source>
</evidence>